<dbReference type="InterPro" id="IPR042094">
    <property type="entry name" value="T2SS_GspF_sf"/>
</dbReference>
<evidence type="ECO:0000256" key="10">
    <source>
        <dbReference type="RuleBase" id="RU003923"/>
    </source>
</evidence>
<dbReference type="Gene3D" id="1.20.81.30">
    <property type="entry name" value="Type II secretion system (T2SS), domain F"/>
    <property type="match status" value="2"/>
</dbReference>
<reference evidence="13" key="1">
    <citation type="submission" date="2021-10" db="EMBL/GenBank/DDBJ databases">
        <authorList>
            <person name="Dean J.D."/>
            <person name="Kim M.K."/>
            <person name="Newey C.N."/>
            <person name="Stoker T.S."/>
            <person name="Thompson D.W."/>
            <person name="Grose J.H."/>
        </authorList>
    </citation>
    <scope>NUCLEOTIDE SEQUENCE</scope>
    <source>
        <strain evidence="13">BT178</strain>
    </source>
</reference>
<dbReference type="EMBL" id="JAJADR010000015">
    <property type="protein sequence ID" value="MCB2411144.1"/>
    <property type="molecule type" value="Genomic_DNA"/>
</dbReference>
<protein>
    <recommendedName>
        <fullName evidence="9">General secretion pathway protein F</fullName>
    </recommendedName>
</protein>
<proteinExistence type="inferred from homology"/>
<evidence type="ECO:0000256" key="8">
    <source>
        <dbReference type="ARBA" id="ARBA00023136"/>
    </source>
</evidence>
<keyword evidence="4 10" id="KW-0813">Transport</keyword>
<gene>
    <name evidence="13" type="ORF">LGH74_24365</name>
</gene>
<evidence type="ECO:0000256" key="5">
    <source>
        <dbReference type="ARBA" id="ARBA00022475"/>
    </source>
</evidence>
<evidence type="ECO:0000313" key="14">
    <source>
        <dbReference type="Proteomes" id="UP001165296"/>
    </source>
</evidence>
<evidence type="ECO:0000259" key="12">
    <source>
        <dbReference type="Pfam" id="PF00482"/>
    </source>
</evidence>
<dbReference type="PANTHER" id="PTHR30012">
    <property type="entry name" value="GENERAL SECRETION PATHWAY PROTEIN"/>
    <property type="match status" value="1"/>
</dbReference>
<evidence type="ECO:0000256" key="9">
    <source>
        <dbReference type="ARBA" id="ARBA00030750"/>
    </source>
</evidence>
<comment type="subcellular location">
    <subcellularLocation>
        <location evidence="2 10">Cell membrane</location>
        <topology evidence="2 10">Multi-pass membrane protein</topology>
    </subcellularLocation>
</comment>
<keyword evidence="7 11" id="KW-1133">Transmembrane helix</keyword>
<evidence type="ECO:0000256" key="4">
    <source>
        <dbReference type="ARBA" id="ARBA00022448"/>
    </source>
</evidence>
<dbReference type="Pfam" id="PF00482">
    <property type="entry name" value="T2SSF"/>
    <property type="match status" value="2"/>
</dbReference>
<comment type="caution">
    <text evidence="13">The sequence shown here is derived from an EMBL/GenBank/DDBJ whole genome shotgun (WGS) entry which is preliminary data.</text>
</comment>
<feature type="domain" description="Type II secretion system protein GspF" evidence="12">
    <location>
        <begin position="215"/>
        <end position="336"/>
    </location>
</feature>
<evidence type="ECO:0000256" key="3">
    <source>
        <dbReference type="ARBA" id="ARBA00005745"/>
    </source>
</evidence>
<dbReference type="InterPro" id="IPR001992">
    <property type="entry name" value="T2SS_GspF/T4SS_PilC_CS"/>
</dbReference>
<evidence type="ECO:0000256" key="2">
    <source>
        <dbReference type="ARBA" id="ARBA00004651"/>
    </source>
</evidence>
<feature type="transmembrane region" description="Helical" evidence="11">
    <location>
        <begin position="110"/>
        <end position="133"/>
    </location>
</feature>
<keyword evidence="14" id="KW-1185">Reference proteome</keyword>
<keyword evidence="5" id="KW-1003">Cell membrane</keyword>
<feature type="transmembrane region" description="Helical" evidence="11">
    <location>
        <begin position="165"/>
        <end position="183"/>
    </location>
</feature>
<evidence type="ECO:0000256" key="1">
    <source>
        <dbReference type="ARBA" id="ARBA00002684"/>
    </source>
</evidence>
<evidence type="ECO:0000256" key="7">
    <source>
        <dbReference type="ARBA" id="ARBA00022989"/>
    </source>
</evidence>
<feature type="domain" description="Type II secretion system protein GspF" evidence="12">
    <location>
        <begin position="17"/>
        <end position="134"/>
    </location>
</feature>
<dbReference type="PANTHER" id="PTHR30012:SF0">
    <property type="entry name" value="TYPE II SECRETION SYSTEM PROTEIN F-RELATED"/>
    <property type="match status" value="1"/>
</dbReference>
<sequence>MGKRLSDKQRQSLYVEVGMLLSAGVDIKTALDIQVQQLTGKAGTLLASIRDSVVAGSTLSEAAQQSGEFSAYEFYSLQIGEETGRLVSILQELAHYYARQIKQRRQLIQALAYPVLVMATAVGAVVFMLNFIVPMFSDVFRRFGGQLPPLTQTIVGLSAFVRGHVWLGMLSATGLLAAWRLFWRVPGYRYRMSQALLRVPILGPIVLRVYLVRLCSSLSLLSSAHVPLVQALALARQMIGFAPLVRALETVEAQIMQGTALHTSLAAFSFFEPRFIALVKVGEEVNQLGHFFSLLAQQYSDEVDHRAALLSSTLEPLIIIFLGLVVGLILVAMYLPIFQMSSAIG</sequence>
<dbReference type="PRINTS" id="PR00812">
    <property type="entry name" value="BCTERIALGSPF"/>
</dbReference>
<feature type="transmembrane region" description="Helical" evidence="11">
    <location>
        <begin position="195"/>
        <end position="212"/>
    </location>
</feature>
<dbReference type="InterPro" id="IPR003004">
    <property type="entry name" value="GspF/PilC"/>
</dbReference>
<dbReference type="PROSITE" id="PS00874">
    <property type="entry name" value="T2SP_F"/>
    <property type="match status" value="1"/>
</dbReference>
<dbReference type="InterPro" id="IPR018076">
    <property type="entry name" value="T2SS_GspF_dom"/>
</dbReference>
<evidence type="ECO:0000256" key="6">
    <source>
        <dbReference type="ARBA" id="ARBA00022692"/>
    </source>
</evidence>
<dbReference type="Proteomes" id="UP001165296">
    <property type="component" value="Unassembled WGS sequence"/>
</dbReference>
<comment type="function">
    <text evidence="1">Component of the type II secretion system inner membrane complex required for the energy-dependent secretion of extracellular factors such as proteases and toxins from the periplasm.</text>
</comment>
<comment type="similarity">
    <text evidence="3 10">Belongs to the GSP F family.</text>
</comment>
<evidence type="ECO:0000313" key="13">
    <source>
        <dbReference type="EMBL" id="MCB2411144.1"/>
    </source>
</evidence>
<name>A0ABS8AZA6_9BACT</name>
<keyword evidence="8 11" id="KW-0472">Membrane</keyword>
<organism evidence="13 14">
    <name type="scientific">Hymenobacter lucidus</name>
    <dbReference type="NCBI Taxonomy" id="2880930"/>
    <lineage>
        <taxon>Bacteria</taxon>
        <taxon>Pseudomonadati</taxon>
        <taxon>Bacteroidota</taxon>
        <taxon>Cytophagia</taxon>
        <taxon>Cytophagales</taxon>
        <taxon>Hymenobacteraceae</taxon>
        <taxon>Hymenobacter</taxon>
    </lineage>
</organism>
<evidence type="ECO:0000256" key="11">
    <source>
        <dbReference type="SAM" id="Phobius"/>
    </source>
</evidence>
<keyword evidence="6 10" id="KW-0812">Transmembrane</keyword>
<accession>A0ABS8AZA6</accession>
<feature type="transmembrane region" description="Helical" evidence="11">
    <location>
        <begin position="317"/>
        <end position="337"/>
    </location>
</feature>